<reference evidence="1 2" key="1">
    <citation type="submission" date="2013-07" db="EMBL/GenBank/DDBJ databases">
        <title>Genome of Archaeoglobus fulgidus.</title>
        <authorList>
            <person name="Fiebig A."/>
            <person name="Birkeland N.-K."/>
        </authorList>
    </citation>
    <scope>NUCLEOTIDE SEQUENCE [LARGE SCALE GENOMIC DNA]</scope>
    <source>
        <strain evidence="1 2">DSM 8774</strain>
    </source>
</reference>
<dbReference type="AlphaFoldDB" id="A0A075WCJ3"/>
<organism evidence="1 2">
    <name type="scientific">Archaeoglobus fulgidus DSM 8774</name>
    <dbReference type="NCBI Taxonomy" id="1344584"/>
    <lineage>
        <taxon>Archaea</taxon>
        <taxon>Methanobacteriati</taxon>
        <taxon>Methanobacteriota</taxon>
        <taxon>Archaeoglobi</taxon>
        <taxon>Archaeoglobales</taxon>
        <taxon>Archaeoglobaceae</taxon>
        <taxon>Archaeoglobus</taxon>
    </lineage>
</organism>
<dbReference type="KEGG" id="afg:AFULGI_00000980"/>
<evidence type="ECO:0000313" key="2">
    <source>
        <dbReference type="Proteomes" id="UP000028501"/>
    </source>
</evidence>
<name>A0A075WCJ3_ARCFL</name>
<evidence type="ECO:0000313" key="1">
    <source>
        <dbReference type="EMBL" id="AIG96939.1"/>
    </source>
</evidence>
<proteinExistence type="predicted"/>
<dbReference type="RefSeq" id="WP_010877615.1">
    <property type="nucleotide sequence ID" value="NZ_CP006577.1"/>
</dbReference>
<dbReference type="GeneID" id="24793655"/>
<dbReference type="EMBL" id="CP006577">
    <property type="protein sequence ID" value="AIG96939.1"/>
    <property type="molecule type" value="Genomic_DNA"/>
</dbReference>
<accession>A0A075WCJ3</accession>
<dbReference type="Proteomes" id="UP000028501">
    <property type="component" value="Chromosome"/>
</dbReference>
<gene>
    <name evidence="1" type="ORF">AFULGI_00000980</name>
</gene>
<sequence length="216" mass="24985">MRRKNVILVIFFLIFFIGFEFSDMTLAFINLPSSYTYYVTSFDKKLPKNVTLIIPTCSLNGDIAEIKPLREGNISLLDTQYGKMIKIEAEEVGHITITSFISSEKTIDIINENITLSPILERELLSKTENKKELSMVYRVKIPVYAEFEGNSTIYVTLHVESGFKALPFFFTFTIPWEPRYGWKPYAGHKYLEVKITKKGWQLAEGEERVRLIFAV</sequence>
<dbReference type="HOGENOM" id="CLU_1275248_0_0_2"/>
<protein>
    <submittedName>
        <fullName evidence="1">Uncharacterized protein</fullName>
    </submittedName>
</protein>